<feature type="compositionally biased region" description="Acidic residues" evidence="1">
    <location>
        <begin position="133"/>
        <end position="142"/>
    </location>
</feature>
<feature type="transmembrane region" description="Helical" evidence="2">
    <location>
        <begin position="293"/>
        <end position="314"/>
    </location>
</feature>
<feature type="transmembrane region" description="Helical" evidence="2">
    <location>
        <begin position="335"/>
        <end position="352"/>
    </location>
</feature>
<accession>A0A058ZBC0</accession>
<proteinExistence type="predicted"/>
<feature type="transmembrane region" description="Helical" evidence="2">
    <location>
        <begin position="870"/>
        <end position="891"/>
    </location>
</feature>
<reference evidence="3" key="1">
    <citation type="submission" date="2013-04" db="EMBL/GenBank/DDBJ databases">
        <title>The Genome Sequence of Fonticula alba ATCC 38817.</title>
        <authorList>
            <consortium name="The Broad Institute Genomics Platform"/>
            <person name="Russ C."/>
            <person name="Cuomo C."/>
            <person name="Burger G."/>
            <person name="Gray M.W."/>
            <person name="Holland P.W.H."/>
            <person name="King N."/>
            <person name="Lang F.B.F."/>
            <person name="Roger A.J."/>
            <person name="Ruiz-Trillo I."/>
            <person name="Brown M."/>
            <person name="Walker B."/>
            <person name="Young S."/>
            <person name="Zeng Q."/>
            <person name="Gargeya S."/>
            <person name="Fitzgerald M."/>
            <person name="Haas B."/>
            <person name="Abouelleil A."/>
            <person name="Allen A.W."/>
            <person name="Alvarado L."/>
            <person name="Arachchi H.M."/>
            <person name="Berlin A.M."/>
            <person name="Chapman S.B."/>
            <person name="Gainer-Dewar J."/>
            <person name="Goldberg J."/>
            <person name="Griggs A."/>
            <person name="Gujja S."/>
            <person name="Hansen M."/>
            <person name="Howarth C."/>
            <person name="Imamovic A."/>
            <person name="Ireland A."/>
            <person name="Larimer J."/>
            <person name="McCowan C."/>
            <person name="Murphy C."/>
            <person name="Pearson M."/>
            <person name="Poon T.W."/>
            <person name="Priest M."/>
            <person name="Roberts A."/>
            <person name="Saif S."/>
            <person name="Shea T."/>
            <person name="Sisk P."/>
            <person name="Sykes S."/>
            <person name="Wortman J."/>
            <person name="Nusbaum C."/>
            <person name="Birren B."/>
        </authorList>
    </citation>
    <scope>NUCLEOTIDE SEQUENCE [LARGE SCALE GENOMIC DNA]</scope>
    <source>
        <strain evidence="3">ATCC 38817</strain>
    </source>
</reference>
<evidence type="ECO:0000313" key="4">
    <source>
        <dbReference type="Proteomes" id="UP000030693"/>
    </source>
</evidence>
<dbReference type="Proteomes" id="UP000030693">
    <property type="component" value="Unassembled WGS sequence"/>
</dbReference>
<keyword evidence="4" id="KW-1185">Reference proteome</keyword>
<sequence length="1117" mass="115106">MDPADYNMLTHTGDSQDPMFSPFDDGTLLPHSPETSLVDIGLGQPGLAQLHSRRAAPGLGSLSRPGRPASLDSIPALGSINTGPADLGDMSPSDVVPPPLQQHHHHYHSGQGDGGADDEEYAHYHHAGHLAESAEDDAEYDDQPPGLMLDGSAHDLAEDPGPPAEGHSHLGVTHVPQPEASAPARQAGAHGHHHHDHPSDGSPAAGQSFAFSFAPYVDAPAPAGATKPPGKIYRSLERVGLTKPLSILIGLVASGVATRWLALVLACCALNVFTYVRDEMLLDMPPPRGHANILFAAAAAIVPLGFAAVAHIFLVRRYQRASLEMALGLRAPARPRSLVAGLLIMASSLLGLSSVPNSTRLWDTWARWMLMFLWRALLGLGAGATIHGSLRLMSAEYLSARIRSASSHNMLGIYSGPSSMLAVPGPSSMNLALASDLRTSSGAHLPVLAGAGIVPPGNGSQQQLQQALMLPATAAGRAGSLALIPASDRAPAAPSLLGGGNSLLDTMAAPRVYHPAAGGGSLIRMRSAMSLSDAPLLLGELGDPSAAGTASGLPIGPPLVAGPQRHPAAAAAPVIFMVAPPGGLAAGLATATTPAAAAAAAAAAAGINTTGRSGTEESSPFSSPESLSTVSPQSCLLVKGACCDSWKQTPSFRPLDDASHLYSAYCDRCPGGGSGGQQWTGMTPLLGPAHSAGGALGASAFHLPRLLPFEAHIKPSKWITGRLRLAIVGLGRLAGRTAMWCGIMLAGLFGASILGPRYLKYDSIIFIMGMVALALATAALFLPSLGLGGDIEVQTLARIQALSSPTAGGVGAGSRASGQPVPGASGPTPTGGGSSSSMNLDRTEPARAGQPHMRKPKRVFFRLCSSAYRAFRRGHSTVMISSGFIIPHAVLRRHPARYSSVTGSITFLVFLLGGLCHFIGRYLVSQGLKRIMPDAHHRGQVRMHFALRALASLAAIVLEAALLGLAFANGAEIPGSIGDQDGLLLKTCGLLAGAFLIGGTASSSPVALEPFFQHLKFDVDGVPLVRLHGLLDIGESRGIWSTVEAACEAVIGLAVVALLGCVMDEYGVFTASPWVVVAPLVLAGFFQLLKNLCTVVIGSNPAATNNSSLVSPEITSI</sequence>
<feature type="region of interest" description="Disordered" evidence="1">
    <location>
        <begin position="56"/>
        <end position="119"/>
    </location>
</feature>
<organism evidence="3">
    <name type="scientific">Fonticula alba</name>
    <name type="common">Slime mold</name>
    <dbReference type="NCBI Taxonomy" id="691883"/>
    <lineage>
        <taxon>Eukaryota</taxon>
        <taxon>Rotosphaerida</taxon>
        <taxon>Fonticulaceae</taxon>
        <taxon>Fonticula</taxon>
    </lineage>
</organism>
<feature type="region of interest" description="Disordered" evidence="1">
    <location>
        <begin position="132"/>
        <end position="204"/>
    </location>
</feature>
<feature type="transmembrane region" description="Helical" evidence="2">
    <location>
        <begin position="764"/>
        <end position="782"/>
    </location>
</feature>
<evidence type="ECO:0000313" key="3">
    <source>
        <dbReference type="EMBL" id="KCV71720.1"/>
    </source>
</evidence>
<dbReference type="GeneID" id="20525867"/>
<keyword evidence="2" id="KW-1133">Transmembrane helix</keyword>
<feature type="transmembrane region" description="Helical" evidence="2">
    <location>
        <begin position="1066"/>
        <end position="1089"/>
    </location>
</feature>
<feature type="region of interest" description="Disordered" evidence="1">
    <location>
        <begin position="1"/>
        <end position="35"/>
    </location>
</feature>
<feature type="transmembrane region" description="Helical" evidence="2">
    <location>
        <begin position="1039"/>
        <end position="1059"/>
    </location>
</feature>
<evidence type="ECO:0000256" key="2">
    <source>
        <dbReference type="SAM" id="Phobius"/>
    </source>
</evidence>
<feature type="transmembrane region" description="Helical" evidence="2">
    <location>
        <begin position="737"/>
        <end position="758"/>
    </location>
</feature>
<feature type="transmembrane region" description="Helical" evidence="2">
    <location>
        <begin position="372"/>
        <end position="393"/>
    </location>
</feature>
<protein>
    <submittedName>
        <fullName evidence="3">Uncharacterized protein</fullName>
    </submittedName>
</protein>
<dbReference type="AlphaFoldDB" id="A0A058ZBC0"/>
<feature type="transmembrane region" description="Helical" evidence="2">
    <location>
        <begin position="945"/>
        <end position="968"/>
    </location>
</feature>
<gene>
    <name evidence="3" type="ORF">H696_01142</name>
</gene>
<evidence type="ECO:0000256" key="1">
    <source>
        <dbReference type="SAM" id="MobiDB-lite"/>
    </source>
</evidence>
<dbReference type="EMBL" id="KB932202">
    <property type="protein sequence ID" value="KCV71720.1"/>
    <property type="molecule type" value="Genomic_DNA"/>
</dbReference>
<keyword evidence="2" id="KW-0812">Transmembrane</keyword>
<name>A0A058ZBC0_FONAL</name>
<feature type="region of interest" description="Disordered" evidence="1">
    <location>
        <begin position="805"/>
        <end position="852"/>
    </location>
</feature>
<dbReference type="RefSeq" id="XP_009493298.1">
    <property type="nucleotide sequence ID" value="XM_009495023.1"/>
</dbReference>
<feature type="transmembrane region" description="Helical" evidence="2">
    <location>
        <begin position="903"/>
        <end position="924"/>
    </location>
</feature>
<keyword evidence="2" id="KW-0472">Membrane</keyword>
<feature type="transmembrane region" description="Helical" evidence="2">
    <location>
        <begin position="245"/>
        <end position="273"/>
    </location>
</feature>
<feature type="compositionally biased region" description="Low complexity" evidence="1">
    <location>
        <begin position="813"/>
        <end position="828"/>
    </location>
</feature>